<proteinExistence type="predicted"/>
<keyword evidence="2" id="KW-1185">Reference proteome</keyword>
<dbReference type="OrthoDB" id="2112829at2"/>
<dbReference type="RefSeq" id="WP_089862807.1">
    <property type="nucleotide sequence ID" value="NZ_FOTI01000071.1"/>
</dbReference>
<name>A0A1I4N7Y9_9FIRM</name>
<evidence type="ECO:0000313" key="1">
    <source>
        <dbReference type="EMBL" id="SFM11609.1"/>
    </source>
</evidence>
<dbReference type="Proteomes" id="UP000199006">
    <property type="component" value="Unassembled WGS sequence"/>
</dbReference>
<organism evidence="1 2">
    <name type="scientific">Halanaerobium salsuginis</name>
    <dbReference type="NCBI Taxonomy" id="29563"/>
    <lineage>
        <taxon>Bacteria</taxon>
        <taxon>Bacillati</taxon>
        <taxon>Bacillota</taxon>
        <taxon>Clostridia</taxon>
        <taxon>Halanaerobiales</taxon>
        <taxon>Halanaerobiaceae</taxon>
        <taxon>Halanaerobium</taxon>
    </lineage>
</organism>
<gene>
    <name evidence="1" type="ORF">SAMN02983006_02833</name>
</gene>
<dbReference type="EMBL" id="FOTI01000071">
    <property type="protein sequence ID" value="SFM11609.1"/>
    <property type="molecule type" value="Genomic_DNA"/>
</dbReference>
<dbReference type="AlphaFoldDB" id="A0A1I4N7Y9"/>
<accession>A0A1I4N7Y9</accession>
<reference evidence="1 2" key="1">
    <citation type="submission" date="2016-10" db="EMBL/GenBank/DDBJ databases">
        <authorList>
            <person name="de Groot N.N."/>
        </authorList>
    </citation>
    <scope>NUCLEOTIDE SEQUENCE [LARGE SCALE GENOMIC DNA]</scope>
    <source>
        <strain evidence="1 2">ATCC 51327</strain>
    </source>
</reference>
<sequence length="169" mass="18999">MEKNSLNLAIFLTSDFEPGIYSNQLIIESGTDQIEFEFEFEILAWKEITGSSFNLAIKYADTKTKELISSNQAPIIIQSNTNWQLYAFIEADINLTPELKLTADKLAQNIVNLKSGFSSIGLEPVLVASGIKTNSLPAKQAIIYYQLKIKDFTLIKAGKHNYSLQFILR</sequence>
<protein>
    <submittedName>
        <fullName evidence="1">Uncharacterized protein</fullName>
    </submittedName>
</protein>
<evidence type="ECO:0000313" key="2">
    <source>
        <dbReference type="Proteomes" id="UP000199006"/>
    </source>
</evidence>
<dbReference type="STRING" id="29563.SAMN02983006_02833"/>